<dbReference type="Proteomes" id="UP000002230">
    <property type="component" value="Chromosome"/>
</dbReference>
<organism evidence="9 10">
    <name type="scientific">Edwardsiella tarda (strain FL6-60)</name>
    <dbReference type="NCBI Taxonomy" id="718251"/>
    <lineage>
        <taxon>Bacteria</taxon>
        <taxon>Pseudomonadati</taxon>
        <taxon>Pseudomonadota</taxon>
        <taxon>Gammaproteobacteria</taxon>
        <taxon>Enterobacterales</taxon>
        <taxon>Hafniaceae</taxon>
        <taxon>Edwardsiella</taxon>
    </lineage>
</organism>
<keyword evidence="4 8" id="KW-0812">Transmembrane</keyword>
<proteinExistence type="inferred from homology"/>
<feature type="transmembrane region" description="Helical" evidence="8">
    <location>
        <begin position="191"/>
        <end position="209"/>
    </location>
</feature>
<dbReference type="Pfam" id="PF01810">
    <property type="entry name" value="LysE"/>
    <property type="match status" value="1"/>
</dbReference>
<evidence type="ECO:0000256" key="8">
    <source>
        <dbReference type="SAM" id="Phobius"/>
    </source>
</evidence>
<gene>
    <name evidence="9" type="ordered locus">ETAF_2259</name>
</gene>
<dbReference type="PIRSF" id="PIRSF006324">
    <property type="entry name" value="LeuE"/>
    <property type="match status" value="1"/>
</dbReference>
<dbReference type="GO" id="GO:0015190">
    <property type="term" value="F:L-leucine transmembrane transporter activity"/>
    <property type="evidence" value="ECO:0007669"/>
    <property type="project" value="TreeGrafter"/>
</dbReference>
<reference evidence="9 10" key="2">
    <citation type="journal article" date="2011" name="BMC Immunol.">
        <title>Comparison of static immersion and intravenous injection systems for exposure of zebrafish embryos to the natural pathogen Edwardsiella tarda.</title>
        <authorList>
            <person name="van Soest J.J."/>
            <person name="Stockhammer O.W."/>
            <person name="Ordas A."/>
            <person name="Bloemberg G.V."/>
            <person name="Spaink H.P."/>
            <person name="Meijer A.H."/>
        </authorList>
    </citation>
    <scope>NUCLEOTIDE SEQUENCE [LARGE SCALE GENOMIC DNA]</scope>
    <source>
        <strain evidence="9 10">FL6-60</strain>
    </source>
</reference>
<evidence type="ECO:0000256" key="5">
    <source>
        <dbReference type="ARBA" id="ARBA00022989"/>
    </source>
</evidence>
<dbReference type="PANTHER" id="PTHR30086:SF15">
    <property type="entry name" value="LEUCINE EFFLUX PROTEIN"/>
    <property type="match status" value="1"/>
</dbReference>
<evidence type="ECO:0000256" key="7">
    <source>
        <dbReference type="ARBA" id="ARBA00048489"/>
    </source>
</evidence>
<evidence type="ECO:0000256" key="3">
    <source>
        <dbReference type="ARBA" id="ARBA00022475"/>
    </source>
</evidence>
<evidence type="ECO:0000313" key="9">
    <source>
        <dbReference type="EMBL" id="ADM42362.1"/>
    </source>
</evidence>
<dbReference type="KEGG" id="etd:ETAF_2259"/>
<dbReference type="PANTHER" id="PTHR30086">
    <property type="entry name" value="ARGININE EXPORTER PROTEIN ARGO"/>
    <property type="match status" value="1"/>
</dbReference>
<accession>A0A0H3DUN3</accession>
<evidence type="ECO:0000313" key="10">
    <source>
        <dbReference type="Proteomes" id="UP000002230"/>
    </source>
</evidence>
<feature type="transmembrane region" description="Helical" evidence="8">
    <location>
        <begin position="131"/>
        <end position="147"/>
    </location>
</feature>
<evidence type="ECO:0000256" key="2">
    <source>
        <dbReference type="ARBA" id="ARBA00007928"/>
    </source>
</evidence>
<reference evidence="10" key="1">
    <citation type="submission" date="2010-08" db="EMBL/GenBank/DDBJ databases">
        <title>Genome comparisons of Edwardsiella bacteria analysed using deep sequencing technology.</title>
        <authorList>
            <person name="van Soest J.J."/>
            <person name="Henkel C.V."/>
            <person name="Jansen H.J."/>
            <person name="van den Hondel C.A.M.J.J."/>
            <person name="Bloemberg G.V."/>
            <person name="Meijer A.H."/>
            <person name="Spaink H.P."/>
        </authorList>
    </citation>
    <scope>NUCLEOTIDE SEQUENCE [LARGE SCALE GENOMIC DNA]</scope>
    <source>
        <strain evidence="10">FL6-60</strain>
    </source>
</reference>
<comment type="similarity">
    <text evidence="2">Belongs to the Rht family.</text>
</comment>
<feature type="transmembrane region" description="Helical" evidence="8">
    <location>
        <begin position="75"/>
        <end position="96"/>
    </location>
</feature>
<dbReference type="GO" id="GO:0015820">
    <property type="term" value="P:L-leucine transport"/>
    <property type="evidence" value="ECO:0007669"/>
    <property type="project" value="TreeGrafter"/>
</dbReference>
<name>A0A0H3DUN3_EDWTF</name>
<evidence type="ECO:0000256" key="1">
    <source>
        <dbReference type="ARBA" id="ARBA00004651"/>
    </source>
</evidence>
<dbReference type="NCBIfam" id="NF008201">
    <property type="entry name" value="PRK10958.1"/>
    <property type="match status" value="1"/>
</dbReference>
<feature type="transmembrane region" description="Helical" evidence="8">
    <location>
        <begin position="153"/>
        <end position="179"/>
    </location>
</feature>
<dbReference type="AlphaFoldDB" id="A0A0H3DUN3"/>
<dbReference type="EMBL" id="CP002154">
    <property type="protein sequence ID" value="ADM42362.1"/>
    <property type="molecule type" value="Genomic_DNA"/>
</dbReference>
<feature type="transmembrane region" description="Helical" evidence="8">
    <location>
        <begin position="44"/>
        <end position="69"/>
    </location>
</feature>
<dbReference type="HOGENOM" id="CLU_079569_3_1_6"/>
<evidence type="ECO:0000256" key="4">
    <source>
        <dbReference type="ARBA" id="ARBA00022692"/>
    </source>
</evidence>
<keyword evidence="10" id="KW-1185">Reference proteome</keyword>
<dbReference type="GO" id="GO:0005886">
    <property type="term" value="C:plasma membrane"/>
    <property type="evidence" value="ECO:0007669"/>
    <property type="project" value="UniProtKB-SubCell"/>
</dbReference>
<dbReference type="InterPro" id="IPR001123">
    <property type="entry name" value="LeuE-type"/>
</dbReference>
<comment type="subcellular location">
    <subcellularLocation>
        <location evidence="1">Cell membrane</location>
        <topology evidence="1">Multi-pass membrane protein</topology>
    </subcellularLocation>
</comment>
<protein>
    <submittedName>
        <fullName evidence="9">Putative transport protein</fullName>
    </submittedName>
</protein>
<comment type="catalytic activity">
    <reaction evidence="7">
        <text>L-leucine(in) + H(+)(out) = L-leucine(out) + H(+)(in)</text>
        <dbReference type="Rhea" id="RHEA:28731"/>
        <dbReference type="ChEBI" id="CHEBI:15378"/>
        <dbReference type="ChEBI" id="CHEBI:57427"/>
    </reaction>
    <physiologicalReaction direction="left-to-right" evidence="7">
        <dbReference type="Rhea" id="RHEA:28732"/>
    </physiologicalReaction>
</comment>
<sequence length="212" mass="23226">MLESFGVLNIWTYVLGAIFIILVPGPNTLFVLKTGITGGIREGYKAASAVLIGDGVLIFLAYLGIASLIRSSPFLFNLIKMLGALYLLYLGIKILYSALRHTPRQASEEHVEVSHTFRKALTLSLTNPKSILFYVSFFVQFIDLNYAHTGLSFLILATILECISICYMTFLIFSGAALAHFLGQKQRLARLGNSMVGLMFLGFASKLATATA</sequence>
<dbReference type="PATRIC" id="fig|718251.5.peg.2342"/>
<keyword evidence="3" id="KW-1003">Cell membrane</keyword>
<feature type="transmembrane region" description="Helical" evidence="8">
    <location>
        <begin position="12"/>
        <end position="32"/>
    </location>
</feature>
<evidence type="ECO:0000256" key="6">
    <source>
        <dbReference type="ARBA" id="ARBA00023136"/>
    </source>
</evidence>
<keyword evidence="6 8" id="KW-0472">Membrane</keyword>
<keyword evidence="5 8" id="KW-1133">Transmembrane helix</keyword>